<proteinExistence type="predicted"/>
<evidence type="ECO:0000259" key="2">
    <source>
        <dbReference type="Pfam" id="PF14340"/>
    </source>
</evidence>
<dbReference type="AlphaFoldDB" id="A0A927CYR7"/>
<keyword evidence="1" id="KW-0812">Transmembrane</keyword>
<sequence length="141" mass="16166">MNNHRSLTVPQPLVRINNWITITLIAVAWIIQQPLLILIPTLYFGLGAFIGKNPIILIGKSLLNSKNQYVMEDKDQLRFNSTLAFIMLAVAVIGYYIGMPGIYYGFTVMCLAANLGAAFGYCIGCFFRYQWKQYRYRRSIR</sequence>
<keyword evidence="1" id="KW-0472">Membrane</keyword>
<reference evidence="3" key="1">
    <citation type="submission" date="2020-09" db="EMBL/GenBank/DDBJ databases">
        <title>Bacillus faecalis sp. nov., a moderately halophilic bacterium isolated from cow faeces.</title>
        <authorList>
            <person name="Jiang L."/>
            <person name="Lee J."/>
        </authorList>
    </citation>
    <scope>NUCLEOTIDE SEQUENCE</scope>
    <source>
        <strain evidence="3">AGMB 02131</strain>
    </source>
</reference>
<evidence type="ECO:0000256" key="1">
    <source>
        <dbReference type="SAM" id="Phobius"/>
    </source>
</evidence>
<feature type="domain" description="DUF4395" evidence="2">
    <location>
        <begin position="9"/>
        <end position="132"/>
    </location>
</feature>
<accession>A0A927CYR7</accession>
<organism evidence="3 4">
    <name type="scientific">Peribacillus faecalis</name>
    <dbReference type="NCBI Taxonomy" id="2772559"/>
    <lineage>
        <taxon>Bacteria</taxon>
        <taxon>Bacillati</taxon>
        <taxon>Bacillota</taxon>
        <taxon>Bacilli</taxon>
        <taxon>Bacillales</taxon>
        <taxon>Bacillaceae</taxon>
        <taxon>Peribacillus</taxon>
    </lineage>
</organism>
<dbReference type="Proteomes" id="UP000602076">
    <property type="component" value="Unassembled WGS sequence"/>
</dbReference>
<dbReference type="InterPro" id="IPR016942">
    <property type="entry name" value="UCP030042"/>
</dbReference>
<dbReference type="PIRSF" id="PIRSF030042">
    <property type="entry name" value="UCP030042"/>
    <property type="match status" value="1"/>
</dbReference>
<protein>
    <submittedName>
        <fullName evidence="3">DUF4395 domain-containing protein</fullName>
    </submittedName>
</protein>
<dbReference type="EMBL" id="JACXSI010000055">
    <property type="protein sequence ID" value="MBD3110146.1"/>
    <property type="molecule type" value="Genomic_DNA"/>
</dbReference>
<feature type="transmembrane region" description="Helical" evidence="1">
    <location>
        <begin position="103"/>
        <end position="129"/>
    </location>
</feature>
<dbReference type="Pfam" id="PF14340">
    <property type="entry name" value="DUF4395"/>
    <property type="match status" value="1"/>
</dbReference>
<feature type="transmembrane region" description="Helical" evidence="1">
    <location>
        <begin position="37"/>
        <end position="58"/>
    </location>
</feature>
<evidence type="ECO:0000313" key="4">
    <source>
        <dbReference type="Proteomes" id="UP000602076"/>
    </source>
</evidence>
<evidence type="ECO:0000313" key="3">
    <source>
        <dbReference type="EMBL" id="MBD3110146.1"/>
    </source>
</evidence>
<keyword evidence="4" id="KW-1185">Reference proteome</keyword>
<gene>
    <name evidence="3" type="ORF">IEO70_17575</name>
</gene>
<dbReference type="InterPro" id="IPR025508">
    <property type="entry name" value="DUF4395"/>
</dbReference>
<feature type="transmembrane region" description="Helical" evidence="1">
    <location>
        <begin position="79"/>
        <end position="97"/>
    </location>
</feature>
<feature type="transmembrane region" description="Helical" evidence="1">
    <location>
        <begin position="12"/>
        <end position="31"/>
    </location>
</feature>
<name>A0A927CYR7_9BACI</name>
<keyword evidence="1" id="KW-1133">Transmembrane helix</keyword>
<comment type="caution">
    <text evidence="3">The sequence shown here is derived from an EMBL/GenBank/DDBJ whole genome shotgun (WGS) entry which is preliminary data.</text>
</comment>
<dbReference type="RefSeq" id="WP_190999672.1">
    <property type="nucleotide sequence ID" value="NZ_JACXSI010000055.1"/>
</dbReference>